<evidence type="ECO:0000256" key="2">
    <source>
        <dbReference type="ARBA" id="ARBA00022741"/>
    </source>
</evidence>
<dbReference type="Gene3D" id="3.30.300.160">
    <property type="entry name" value="Type II secretion system, protein E, N-terminal domain"/>
    <property type="match status" value="1"/>
</dbReference>
<dbReference type="SMART" id="SM00382">
    <property type="entry name" value="AAA"/>
    <property type="match status" value="1"/>
</dbReference>
<proteinExistence type="inferred from homology"/>
<keyword evidence="3" id="KW-0067">ATP-binding</keyword>
<comment type="caution">
    <text evidence="5">The sequence shown here is derived from an EMBL/GenBank/DDBJ whole genome shotgun (WGS) entry which is preliminary data.</text>
</comment>
<gene>
    <name evidence="5" type="ORF">IAC79_04380</name>
</gene>
<dbReference type="AlphaFoldDB" id="A0A9D1NMG2"/>
<sequence>MADSLQLPPLVALVLENGFIDDTQAQELVRQHIEGGKPYKELILDLDVLSEDDLLSLMAGSQGTDVVDLSNFAFDDTLKNLVPVASVRMHSIVPVEAESDHVTFATADLVEADVIDELTFLLSREIRFVFATEAQIKAAIDENFAGGDASDALIEELPEFDADSADEKGIESAAASAPVIRFVNLVLYQAITDRASDIHIEPFEKDFKIRYRVDGALYEMNPPPLSMALPIISRIKVLSNLNIAERRVPQDGRIALTVAGRQVDLRVSCLPTVHGESVVLRVLDRSAVSLDLENIGLPEDIYDGITLDIEKPNGIFIVTGPTGSGKTTTLYSCLRYINKVDVKILTAEEPVEYDIEGLVQVPINPQQGNTFAKVLRAFLRQDPDIIMVGEIRDLETAEIAIQAALTGHFVFSTLHTNDAAGAVTRLVDMNVAPYLISSTLQAVLAQRLVRTCCQNCKTFYDPDDDAIGRLGLTRADIGNRKFAFGKGCKVCNATGYKGRKGVFEYLRMSNPIRDMINNREPTLVIREKARELGMRTMREDAIRNVLDGYTTVDEVLRYT</sequence>
<dbReference type="InterPro" id="IPR007831">
    <property type="entry name" value="T2SS_GspE_N"/>
</dbReference>
<evidence type="ECO:0000313" key="5">
    <source>
        <dbReference type="EMBL" id="HIV09332.1"/>
    </source>
</evidence>
<dbReference type="EMBL" id="DVOR01000139">
    <property type="protein sequence ID" value="HIV09332.1"/>
    <property type="molecule type" value="Genomic_DNA"/>
</dbReference>
<accession>A0A9D1NMG2</accession>
<reference evidence="5" key="1">
    <citation type="submission" date="2020-10" db="EMBL/GenBank/DDBJ databases">
        <authorList>
            <person name="Gilroy R."/>
        </authorList>
    </citation>
    <scope>NUCLEOTIDE SEQUENCE</scope>
    <source>
        <strain evidence="5">35461</strain>
    </source>
</reference>
<dbReference type="SUPFAM" id="SSF160246">
    <property type="entry name" value="EspE N-terminal domain-like"/>
    <property type="match status" value="1"/>
</dbReference>
<dbReference type="Pfam" id="PF05157">
    <property type="entry name" value="MshEN"/>
    <property type="match status" value="1"/>
</dbReference>
<dbReference type="CDD" id="cd01129">
    <property type="entry name" value="PulE-GspE-like"/>
    <property type="match status" value="1"/>
</dbReference>
<dbReference type="SUPFAM" id="SSF52540">
    <property type="entry name" value="P-loop containing nucleoside triphosphate hydrolases"/>
    <property type="match status" value="1"/>
</dbReference>
<comment type="similarity">
    <text evidence="1">Belongs to the GSP E family.</text>
</comment>
<protein>
    <submittedName>
        <fullName evidence="5">Type II/IV secretion system protein</fullName>
    </submittedName>
</protein>
<dbReference type="Pfam" id="PF00437">
    <property type="entry name" value="T2SSE"/>
    <property type="match status" value="1"/>
</dbReference>
<dbReference type="GO" id="GO:0005524">
    <property type="term" value="F:ATP binding"/>
    <property type="evidence" value="ECO:0007669"/>
    <property type="project" value="UniProtKB-KW"/>
</dbReference>
<evidence type="ECO:0000256" key="3">
    <source>
        <dbReference type="ARBA" id="ARBA00022840"/>
    </source>
</evidence>
<dbReference type="PANTHER" id="PTHR30258:SF1">
    <property type="entry name" value="PROTEIN TRANSPORT PROTEIN HOFB HOMOLOG"/>
    <property type="match status" value="1"/>
</dbReference>
<evidence type="ECO:0000259" key="4">
    <source>
        <dbReference type="PROSITE" id="PS00662"/>
    </source>
</evidence>
<dbReference type="GO" id="GO:0016887">
    <property type="term" value="F:ATP hydrolysis activity"/>
    <property type="evidence" value="ECO:0007669"/>
    <property type="project" value="TreeGrafter"/>
</dbReference>
<name>A0A9D1NMG2_9BACT</name>
<dbReference type="InterPro" id="IPR001482">
    <property type="entry name" value="T2SS/T4SS_dom"/>
</dbReference>
<dbReference type="FunFam" id="3.30.450.90:FF:000001">
    <property type="entry name" value="Type II secretion system ATPase GspE"/>
    <property type="match status" value="1"/>
</dbReference>
<evidence type="ECO:0000313" key="6">
    <source>
        <dbReference type="Proteomes" id="UP000886845"/>
    </source>
</evidence>
<evidence type="ECO:0000256" key="1">
    <source>
        <dbReference type="ARBA" id="ARBA00006611"/>
    </source>
</evidence>
<dbReference type="InterPro" id="IPR003593">
    <property type="entry name" value="AAA+_ATPase"/>
</dbReference>
<dbReference type="Gene3D" id="3.40.50.300">
    <property type="entry name" value="P-loop containing nucleotide triphosphate hydrolases"/>
    <property type="match status" value="1"/>
</dbReference>
<feature type="domain" description="Bacterial type II secretion system protein E" evidence="4">
    <location>
        <begin position="379"/>
        <end position="393"/>
    </location>
</feature>
<dbReference type="InterPro" id="IPR037257">
    <property type="entry name" value="T2SS_E_N_sf"/>
</dbReference>
<dbReference type="PROSITE" id="PS00662">
    <property type="entry name" value="T2SP_E"/>
    <property type="match status" value="1"/>
</dbReference>
<reference evidence="5" key="2">
    <citation type="journal article" date="2021" name="PeerJ">
        <title>Extensive microbial diversity within the chicken gut microbiome revealed by metagenomics and culture.</title>
        <authorList>
            <person name="Gilroy R."/>
            <person name="Ravi A."/>
            <person name="Getino M."/>
            <person name="Pursley I."/>
            <person name="Horton D.L."/>
            <person name="Alikhan N.F."/>
            <person name="Baker D."/>
            <person name="Gharbi K."/>
            <person name="Hall N."/>
            <person name="Watson M."/>
            <person name="Adriaenssens E.M."/>
            <person name="Foster-Nyarko E."/>
            <person name="Jarju S."/>
            <person name="Secka A."/>
            <person name="Antonio M."/>
            <person name="Oren A."/>
            <person name="Chaudhuri R.R."/>
            <person name="La Ragione R."/>
            <person name="Hildebrand F."/>
            <person name="Pallen M.J."/>
        </authorList>
    </citation>
    <scope>NUCLEOTIDE SEQUENCE</scope>
    <source>
        <strain evidence="5">35461</strain>
    </source>
</reference>
<dbReference type="Proteomes" id="UP000886845">
    <property type="component" value="Unassembled WGS sequence"/>
</dbReference>
<dbReference type="PANTHER" id="PTHR30258">
    <property type="entry name" value="TYPE II SECRETION SYSTEM PROTEIN GSPE-RELATED"/>
    <property type="match status" value="1"/>
</dbReference>
<dbReference type="Gene3D" id="3.30.450.90">
    <property type="match status" value="1"/>
</dbReference>
<dbReference type="FunFam" id="3.40.50.300:FF:000398">
    <property type="entry name" value="Type IV pilus assembly ATPase PilB"/>
    <property type="match status" value="1"/>
</dbReference>
<organism evidence="5 6">
    <name type="scientific">Candidatus Spyradenecus faecavium</name>
    <dbReference type="NCBI Taxonomy" id="2840947"/>
    <lineage>
        <taxon>Bacteria</taxon>
        <taxon>Pseudomonadati</taxon>
        <taxon>Lentisphaerota</taxon>
        <taxon>Lentisphaeria</taxon>
        <taxon>Lentisphaerales</taxon>
        <taxon>Lentisphaeraceae</taxon>
        <taxon>Lentisphaeraceae incertae sedis</taxon>
        <taxon>Candidatus Spyradenecus</taxon>
    </lineage>
</organism>
<dbReference type="InterPro" id="IPR027417">
    <property type="entry name" value="P-loop_NTPase"/>
</dbReference>
<dbReference type="GO" id="GO:0005886">
    <property type="term" value="C:plasma membrane"/>
    <property type="evidence" value="ECO:0007669"/>
    <property type="project" value="TreeGrafter"/>
</dbReference>
<keyword evidence="2" id="KW-0547">Nucleotide-binding</keyword>